<dbReference type="AlphaFoldDB" id="A0AA38FJG6"/>
<feature type="non-terminal residue" evidence="1">
    <location>
        <position position="1"/>
    </location>
</feature>
<dbReference type="EMBL" id="JAHRHJ020000008">
    <property type="protein sequence ID" value="KAH9304527.1"/>
    <property type="molecule type" value="Genomic_DNA"/>
</dbReference>
<evidence type="ECO:0000313" key="1">
    <source>
        <dbReference type="EMBL" id="KAH9304527.1"/>
    </source>
</evidence>
<dbReference type="Gene3D" id="1.10.510.10">
    <property type="entry name" value="Transferase(Phosphotransferase) domain 1"/>
    <property type="match status" value="1"/>
</dbReference>
<sequence>IIFEMTNTIKCNETPGESSWIDHALTLIDIQDKNALPQIVDPYLILDEDLLEDVWVMAIITNACLDPRPSKRPSMCHVLKALENPRKVGLVDTVNDNVATRTSYYSLWNEVFGSCRSSNGSQRVIIPRTLREEYMFNDNSK</sequence>
<accession>A0AA38FJG6</accession>
<dbReference type="Proteomes" id="UP000824469">
    <property type="component" value="Unassembled WGS sequence"/>
</dbReference>
<evidence type="ECO:0000313" key="2">
    <source>
        <dbReference type="Proteomes" id="UP000824469"/>
    </source>
</evidence>
<feature type="non-terminal residue" evidence="1">
    <location>
        <position position="141"/>
    </location>
</feature>
<gene>
    <name evidence="1" type="ORF">KI387_008931</name>
</gene>
<comment type="caution">
    <text evidence="1">The sequence shown here is derived from an EMBL/GenBank/DDBJ whole genome shotgun (WGS) entry which is preliminary data.</text>
</comment>
<reference evidence="1 2" key="1">
    <citation type="journal article" date="2021" name="Nat. Plants">
        <title>The Taxus genome provides insights into paclitaxel biosynthesis.</title>
        <authorList>
            <person name="Xiong X."/>
            <person name="Gou J."/>
            <person name="Liao Q."/>
            <person name="Li Y."/>
            <person name="Zhou Q."/>
            <person name="Bi G."/>
            <person name="Li C."/>
            <person name="Du R."/>
            <person name="Wang X."/>
            <person name="Sun T."/>
            <person name="Guo L."/>
            <person name="Liang H."/>
            <person name="Lu P."/>
            <person name="Wu Y."/>
            <person name="Zhang Z."/>
            <person name="Ro D.K."/>
            <person name="Shang Y."/>
            <person name="Huang S."/>
            <person name="Yan J."/>
        </authorList>
    </citation>
    <scope>NUCLEOTIDE SEQUENCE [LARGE SCALE GENOMIC DNA]</scope>
    <source>
        <strain evidence="1">Ta-2019</strain>
    </source>
</reference>
<keyword evidence="2" id="KW-1185">Reference proteome</keyword>
<organism evidence="1 2">
    <name type="scientific">Taxus chinensis</name>
    <name type="common">Chinese yew</name>
    <name type="synonym">Taxus wallichiana var. chinensis</name>
    <dbReference type="NCBI Taxonomy" id="29808"/>
    <lineage>
        <taxon>Eukaryota</taxon>
        <taxon>Viridiplantae</taxon>
        <taxon>Streptophyta</taxon>
        <taxon>Embryophyta</taxon>
        <taxon>Tracheophyta</taxon>
        <taxon>Spermatophyta</taxon>
        <taxon>Pinopsida</taxon>
        <taxon>Pinidae</taxon>
        <taxon>Conifers II</taxon>
        <taxon>Cupressales</taxon>
        <taxon>Taxaceae</taxon>
        <taxon>Taxus</taxon>
    </lineage>
</organism>
<proteinExistence type="predicted"/>
<name>A0AA38FJG6_TAXCH</name>
<protein>
    <submittedName>
        <fullName evidence="1">Uncharacterized protein</fullName>
    </submittedName>
</protein>